<protein>
    <submittedName>
        <fullName evidence="1">Uncharacterized protein</fullName>
    </submittedName>
</protein>
<proteinExistence type="predicted"/>
<sequence>MFESCCAVFCMALYKYQLKECRKKCGIILLLWMNLRD</sequence>
<name>A0A8S5N6V9_9CAUD</name>
<evidence type="ECO:0000313" key="1">
    <source>
        <dbReference type="EMBL" id="DAD90382.1"/>
    </source>
</evidence>
<organism evidence="1">
    <name type="scientific">Podoviridae sp. ctcKt3</name>
    <dbReference type="NCBI Taxonomy" id="2826566"/>
    <lineage>
        <taxon>Viruses</taxon>
        <taxon>Duplodnaviria</taxon>
        <taxon>Heunggongvirae</taxon>
        <taxon>Uroviricota</taxon>
        <taxon>Caudoviricetes</taxon>
    </lineage>
</organism>
<dbReference type="EMBL" id="BK015084">
    <property type="protein sequence ID" value="DAD90382.1"/>
    <property type="molecule type" value="Genomic_DNA"/>
</dbReference>
<accession>A0A8S5N6V9</accession>
<reference evidence="1" key="1">
    <citation type="journal article" date="2021" name="Proc. Natl. Acad. Sci. U.S.A.">
        <title>A Catalog of Tens of Thousands of Viruses from Human Metagenomes Reveals Hidden Associations with Chronic Diseases.</title>
        <authorList>
            <person name="Tisza M.J."/>
            <person name="Buck C.B."/>
        </authorList>
    </citation>
    <scope>NUCLEOTIDE SEQUENCE</scope>
    <source>
        <strain evidence="1">CtcKt3</strain>
    </source>
</reference>